<keyword evidence="2" id="KW-0472">Membrane</keyword>
<organism evidence="3 4">
    <name type="scientific">Stephania cephalantha</name>
    <dbReference type="NCBI Taxonomy" id="152367"/>
    <lineage>
        <taxon>Eukaryota</taxon>
        <taxon>Viridiplantae</taxon>
        <taxon>Streptophyta</taxon>
        <taxon>Embryophyta</taxon>
        <taxon>Tracheophyta</taxon>
        <taxon>Spermatophyta</taxon>
        <taxon>Magnoliopsida</taxon>
        <taxon>Ranunculales</taxon>
        <taxon>Menispermaceae</taxon>
        <taxon>Menispermoideae</taxon>
        <taxon>Cissampelideae</taxon>
        <taxon>Stephania</taxon>
    </lineage>
</organism>
<protein>
    <submittedName>
        <fullName evidence="3">Uncharacterized protein</fullName>
    </submittedName>
</protein>
<reference evidence="3 4" key="1">
    <citation type="submission" date="2024-01" db="EMBL/GenBank/DDBJ databases">
        <title>Genome assemblies of Stephania.</title>
        <authorList>
            <person name="Yang L."/>
        </authorList>
    </citation>
    <scope>NUCLEOTIDE SEQUENCE [LARGE SCALE GENOMIC DNA]</scope>
    <source>
        <strain evidence="3">JXDWG</strain>
        <tissue evidence="3">Leaf</tissue>
    </source>
</reference>
<dbReference type="Proteomes" id="UP001419268">
    <property type="component" value="Unassembled WGS sequence"/>
</dbReference>
<evidence type="ECO:0000256" key="2">
    <source>
        <dbReference type="SAM" id="Phobius"/>
    </source>
</evidence>
<keyword evidence="2" id="KW-0812">Transmembrane</keyword>
<evidence type="ECO:0000256" key="1">
    <source>
        <dbReference type="SAM" id="MobiDB-lite"/>
    </source>
</evidence>
<keyword evidence="4" id="KW-1185">Reference proteome</keyword>
<proteinExistence type="predicted"/>
<dbReference type="AlphaFoldDB" id="A0AAP0K9E2"/>
<accession>A0AAP0K9E2</accession>
<evidence type="ECO:0000313" key="4">
    <source>
        <dbReference type="Proteomes" id="UP001419268"/>
    </source>
</evidence>
<keyword evidence="2" id="KW-1133">Transmembrane helix</keyword>
<gene>
    <name evidence="3" type="ORF">Scep_007089</name>
</gene>
<sequence length="105" mass="11267">MCTHGTAVVTGIFNSNELDPSDTLFIFMPLFLFLLFLVMASVASTGISTSATTDNIFRDIEEQRGFRRAGDGVERAQVGSEHGAGDAMLGGDVGDPWHEGVHDYA</sequence>
<evidence type="ECO:0000313" key="3">
    <source>
        <dbReference type="EMBL" id="KAK9148332.1"/>
    </source>
</evidence>
<comment type="caution">
    <text evidence="3">The sequence shown here is derived from an EMBL/GenBank/DDBJ whole genome shotgun (WGS) entry which is preliminary data.</text>
</comment>
<name>A0AAP0K9E2_9MAGN</name>
<dbReference type="EMBL" id="JBBNAG010000003">
    <property type="protein sequence ID" value="KAK9148332.1"/>
    <property type="molecule type" value="Genomic_DNA"/>
</dbReference>
<feature type="transmembrane region" description="Helical" evidence="2">
    <location>
        <begin position="24"/>
        <end position="43"/>
    </location>
</feature>
<feature type="region of interest" description="Disordered" evidence="1">
    <location>
        <begin position="68"/>
        <end position="95"/>
    </location>
</feature>